<dbReference type="Gene3D" id="3.40.50.2000">
    <property type="entry name" value="Glycogen Phosphorylase B"/>
    <property type="match status" value="2"/>
</dbReference>
<accession>A0A549T4I5</accession>
<evidence type="ECO:0000313" key="2">
    <source>
        <dbReference type="Proteomes" id="UP000316781"/>
    </source>
</evidence>
<evidence type="ECO:0000313" key="1">
    <source>
        <dbReference type="EMBL" id="TRL36811.1"/>
    </source>
</evidence>
<dbReference type="EMBL" id="VJMF01000016">
    <property type="protein sequence ID" value="TRL36811.1"/>
    <property type="molecule type" value="Genomic_DNA"/>
</dbReference>
<organism evidence="1 2">
    <name type="scientific">Methylosinus sporium</name>
    <dbReference type="NCBI Taxonomy" id="428"/>
    <lineage>
        <taxon>Bacteria</taxon>
        <taxon>Pseudomonadati</taxon>
        <taxon>Pseudomonadota</taxon>
        <taxon>Alphaproteobacteria</taxon>
        <taxon>Hyphomicrobiales</taxon>
        <taxon>Methylocystaceae</taxon>
        <taxon>Methylosinus</taxon>
    </lineage>
</organism>
<dbReference type="GO" id="GO:0016740">
    <property type="term" value="F:transferase activity"/>
    <property type="evidence" value="ECO:0007669"/>
    <property type="project" value="UniProtKB-KW"/>
</dbReference>
<reference evidence="1 2" key="1">
    <citation type="submission" date="2019-07" db="EMBL/GenBank/DDBJ databases">
        <title>Ln-dependent methylotrophs.</title>
        <authorList>
            <person name="Tani A."/>
        </authorList>
    </citation>
    <scope>NUCLEOTIDE SEQUENCE [LARGE SCALE GENOMIC DNA]</scope>
    <source>
        <strain evidence="1 2">SM89A</strain>
    </source>
</reference>
<dbReference type="AlphaFoldDB" id="A0A549T4I5"/>
<dbReference type="SUPFAM" id="SSF53756">
    <property type="entry name" value="UDP-Glycosyltransferase/glycogen phosphorylase"/>
    <property type="match status" value="1"/>
</dbReference>
<gene>
    <name evidence="1" type="ORF">FM996_03820</name>
</gene>
<protein>
    <submittedName>
        <fullName evidence="1">Glycosyltransferase family 4 protein</fullName>
    </submittedName>
</protein>
<dbReference type="Proteomes" id="UP000316781">
    <property type="component" value="Unassembled WGS sequence"/>
</dbReference>
<comment type="caution">
    <text evidence="1">The sequence shown here is derived from an EMBL/GenBank/DDBJ whole genome shotgun (WGS) entry which is preliminary data.</text>
</comment>
<sequence>MVEQSARQNRQRRLGARMDGLATIHDRILEAPFCGRGDASDRRLGKGRFMKALLVNSQHPDASHIGAVRAARFAAGLAHRGHKVVLLTPVFDRDQSANWRHFEKELLLRRDWSEPMLVTHPMPIDGATPRKGRRAGAVIRKATTATALVFGNGTAAARVAASRPVWRPLIEGFRPDIVWSTFGDTSNLIAARSIARLADAPWIMDLKDNWEAFVPCGLRRIVAWRFRDASRVTSNADYHARSAVRWHRRPITTIYSGVAPEMIASGDRGGTEKFRITLVGGTRGSPDLPRLLSNLQQWIERRPNDERAKIMFCYAGGSADEVTAAVRDARLTCAIDIQKYLSLTDLGRFCQEAALNCYLWDKTTFHHKLLELLACRRPVVAYPGEHEESVALARMVGGSLCLCADSIDVAAALDDAWKSWAGAPRRSVSIEVDAFSWDMMTARLETLMLEAIDERSMVPSRGDRVERRRHERVEFF</sequence>
<keyword evidence="1" id="KW-0808">Transferase</keyword>
<proteinExistence type="predicted"/>
<name>A0A549T4I5_METSR</name>